<dbReference type="AlphaFoldDB" id="A0A4Y2GD56"/>
<dbReference type="EMBL" id="BGPR01001306">
    <property type="protein sequence ID" value="GBM50655.1"/>
    <property type="molecule type" value="Genomic_DNA"/>
</dbReference>
<name>A0A4Y2GD56_ARAVE</name>
<gene>
    <name evidence="2" type="ORF">AVEN_86343_1</name>
</gene>
<evidence type="ECO:0000256" key="1">
    <source>
        <dbReference type="SAM" id="Phobius"/>
    </source>
</evidence>
<keyword evidence="1" id="KW-0472">Membrane</keyword>
<reference evidence="2 3" key="1">
    <citation type="journal article" date="2019" name="Sci. Rep.">
        <title>Orb-weaving spider Araneus ventricosus genome elucidates the spidroin gene catalogue.</title>
        <authorList>
            <person name="Kono N."/>
            <person name="Nakamura H."/>
            <person name="Ohtoshi R."/>
            <person name="Moran D.A.P."/>
            <person name="Shinohara A."/>
            <person name="Yoshida Y."/>
            <person name="Fujiwara M."/>
            <person name="Mori M."/>
            <person name="Tomita M."/>
            <person name="Arakawa K."/>
        </authorList>
    </citation>
    <scope>NUCLEOTIDE SEQUENCE [LARGE SCALE GENOMIC DNA]</scope>
</reference>
<keyword evidence="3" id="KW-1185">Reference proteome</keyword>
<feature type="transmembrane region" description="Helical" evidence="1">
    <location>
        <begin position="88"/>
        <end position="107"/>
    </location>
</feature>
<dbReference type="Proteomes" id="UP000499080">
    <property type="component" value="Unassembled WGS sequence"/>
</dbReference>
<organism evidence="2 3">
    <name type="scientific">Araneus ventricosus</name>
    <name type="common">Orbweaver spider</name>
    <name type="synonym">Epeira ventricosa</name>
    <dbReference type="NCBI Taxonomy" id="182803"/>
    <lineage>
        <taxon>Eukaryota</taxon>
        <taxon>Metazoa</taxon>
        <taxon>Ecdysozoa</taxon>
        <taxon>Arthropoda</taxon>
        <taxon>Chelicerata</taxon>
        <taxon>Arachnida</taxon>
        <taxon>Araneae</taxon>
        <taxon>Araneomorphae</taxon>
        <taxon>Entelegynae</taxon>
        <taxon>Araneoidea</taxon>
        <taxon>Araneidae</taxon>
        <taxon>Araneus</taxon>
    </lineage>
</organism>
<accession>A0A4Y2GD56</accession>
<evidence type="ECO:0000313" key="2">
    <source>
        <dbReference type="EMBL" id="GBM50655.1"/>
    </source>
</evidence>
<sequence>MSAKSCLVTAKQESNNSISIEIPWKLQKFPLIKTTIKAKSYSKSPVPSPTSQALSPWLKLSSSGRQTGYAASRRLYWRMIVRHNREKLGLVIFMRLFLLQLIAGFPVPG</sequence>
<keyword evidence="1" id="KW-1133">Transmembrane helix</keyword>
<evidence type="ECO:0000313" key="3">
    <source>
        <dbReference type="Proteomes" id="UP000499080"/>
    </source>
</evidence>
<keyword evidence="1" id="KW-0812">Transmembrane</keyword>
<proteinExistence type="predicted"/>
<protein>
    <submittedName>
        <fullName evidence="2">Uncharacterized protein</fullName>
    </submittedName>
</protein>
<comment type="caution">
    <text evidence="2">The sequence shown here is derived from an EMBL/GenBank/DDBJ whole genome shotgun (WGS) entry which is preliminary data.</text>
</comment>